<keyword evidence="5" id="KW-0472">Membrane</keyword>
<gene>
    <name evidence="7" type="ORF">A2042_06405</name>
</gene>
<evidence type="ECO:0000313" key="7">
    <source>
        <dbReference type="EMBL" id="OGL43159.1"/>
    </source>
</evidence>
<dbReference type="GO" id="GO:0009247">
    <property type="term" value="P:glycolipid biosynthetic process"/>
    <property type="evidence" value="ECO:0007669"/>
    <property type="project" value="UniProtKB-ARBA"/>
</dbReference>
<name>A0A1F7RNM9_9BACT</name>
<dbReference type="GO" id="GO:0016746">
    <property type="term" value="F:acyltransferase activity"/>
    <property type="evidence" value="ECO:0007669"/>
    <property type="project" value="UniProtKB-KW"/>
</dbReference>
<keyword evidence="4" id="KW-0808">Transferase</keyword>
<keyword evidence="2" id="KW-1003">Cell membrane</keyword>
<reference evidence="7 8" key="1">
    <citation type="journal article" date="2016" name="Nat. Commun.">
        <title>Thousands of microbial genomes shed light on interconnected biogeochemical processes in an aquifer system.</title>
        <authorList>
            <person name="Anantharaman K."/>
            <person name="Brown C.T."/>
            <person name="Hug L.A."/>
            <person name="Sharon I."/>
            <person name="Castelle C.J."/>
            <person name="Probst A.J."/>
            <person name="Thomas B.C."/>
            <person name="Singh A."/>
            <person name="Wilkins M.J."/>
            <person name="Karaoz U."/>
            <person name="Brodie E.L."/>
            <person name="Williams K.H."/>
            <person name="Hubbard S.S."/>
            <person name="Banfield J.F."/>
        </authorList>
    </citation>
    <scope>NUCLEOTIDE SEQUENCE [LARGE SCALE GENOMIC DNA]</scope>
</reference>
<evidence type="ECO:0000256" key="2">
    <source>
        <dbReference type="ARBA" id="ARBA00022475"/>
    </source>
</evidence>
<evidence type="ECO:0000256" key="4">
    <source>
        <dbReference type="ARBA" id="ARBA00022679"/>
    </source>
</evidence>
<dbReference type="EMBL" id="MGDB01000011">
    <property type="protein sequence ID" value="OGL43159.1"/>
    <property type="molecule type" value="Genomic_DNA"/>
</dbReference>
<accession>A0A1F7RNM9</accession>
<evidence type="ECO:0000256" key="5">
    <source>
        <dbReference type="ARBA" id="ARBA00023136"/>
    </source>
</evidence>
<evidence type="ECO:0008006" key="9">
    <source>
        <dbReference type="Google" id="ProtNLM"/>
    </source>
</evidence>
<dbReference type="InterPro" id="IPR004960">
    <property type="entry name" value="LipA_acyltrans"/>
</dbReference>
<protein>
    <recommendedName>
        <fullName evidence="9">Lipid A biosynthesis acyltransferase</fullName>
    </recommendedName>
</protein>
<comment type="caution">
    <text evidence="7">The sequence shown here is derived from an EMBL/GenBank/DDBJ whole genome shotgun (WGS) entry which is preliminary data.</text>
</comment>
<dbReference type="AlphaFoldDB" id="A0A1F7RNM9"/>
<sequence length="316" mass="36545">MKILMPKPSIIRSVLLRVAYNLEFLRIKARGLLIRIVPCKVFLIETLALFHGLMSLFTKFNQWKVIARFAKHTGSVIPGWLYILKYFIQRGRDDIWGVVYCEAGSGIKKYFTVENRDLIEQAVEEGKGAILVGAHLGPSLYAVMFHELNIDIRMLASKKFTKYIEEASEFGMKSLISNKVKILKDAQLTLRAGKSERELIQHLRKGGVVAMHIDFPSHQKQEGVVSDFFGMPMRFNYFPFKLSLSYNAPVFFYYFNKDKNSGYKLSFSPCGNFSTPEEGIKKYSFFFQKHIISHPFMWNELPEFFSWFPNSTNPLP</sequence>
<keyword evidence="3" id="KW-0997">Cell inner membrane</keyword>
<keyword evidence="6" id="KW-0012">Acyltransferase</keyword>
<dbReference type="GO" id="GO:0005886">
    <property type="term" value="C:plasma membrane"/>
    <property type="evidence" value="ECO:0007669"/>
    <property type="project" value="UniProtKB-SubCell"/>
</dbReference>
<dbReference type="Pfam" id="PF03279">
    <property type="entry name" value="Lip_A_acyltrans"/>
    <property type="match status" value="1"/>
</dbReference>
<evidence type="ECO:0000256" key="6">
    <source>
        <dbReference type="ARBA" id="ARBA00023315"/>
    </source>
</evidence>
<evidence type="ECO:0000313" key="8">
    <source>
        <dbReference type="Proteomes" id="UP000178526"/>
    </source>
</evidence>
<comment type="subcellular location">
    <subcellularLocation>
        <location evidence="1">Cell inner membrane</location>
    </subcellularLocation>
</comment>
<dbReference type="Proteomes" id="UP000178526">
    <property type="component" value="Unassembled WGS sequence"/>
</dbReference>
<evidence type="ECO:0000256" key="1">
    <source>
        <dbReference type="ARBA" id="ARBA00004533"/>
    </source>
</evidence>
<organism evidence="7 8">
    <name type="scientific">Candidatus Schekmanbacteria bacterium GWA2_38_11</name>
    <dbReference type="NCBI Taxonomy" id="1817876"/>
    <lineage>
        <taxon>Bacteria</taxon>
        <taxon>Candidatus Schekmaniibacteriota</taxon>
    </lineage>
</organism>
<evidence type="ECO:0000256" key="3">
    <source>
        <dbReference type="ARBA" id="ARBA00022519"/>
    </source>
</evidence>
<proteinExistence type="predicted"/>
<dbReference type="CDD" id="cd07984">
    <property type="entry name" value="LPLAT_LABLAT-like"/>
    <property type="match status" value="1"/>
</dbReference>